<dbReference type="KEGG" id="pvp:111733979"/>
<organism evidence="2 3">
    <name type="scientific">Pteropus vampyrus</name>
    <name type="common">Large flying fox</name>
    <dbReference type="NCBI Taxonomy" id="132908"/>
    <lineage>
        <taxon>Eukaryota</taxon>
        <taxon>Metazoa</taxon>
        <taxon>Chordata</taxon>
        <taxon>Craniata</taxon>
        <taxon>Vertebrata</taxon>
        <taxon>Euteleostomi</taxon>
        <taxon>Mammalia</taxon>
        <taxon>Eutheria</taxon>
        <taxon>Laurasiatheria</taxon>
        <taxon>Chiroptera</taxon>
        <taxon>Yinpterochiroptera</taxon>
        <taxon>Pteropodoidea</taxon>
        <taxon>Pteropodidae</taxon>
        <taxon>Pteropodinae</taxon>
        <taxon>Pteropus</taxon>
    </lineage>
</organism>
<dbReference type="GO" id="GO:0030160">
    <property type="term" value="F:synaptic receptor adaptor activity"/>
    <property type="evidence" value="ECO:0007669"/>
    <property type="project" value="TreeGrafter"/>
</dbReference>
<dbReference type="PROSITE" id="PS50088">
    <property type="entry name" value="ANK_REPEAT"/>
    <property type="match status" value="1"/>
</dbReference>
<evidence type="ECO:0000313" key="3">
    <source>
        <dbReference type="RefSeq" id="XP_023381894.1"/>
    </source>
</evidence>
<reference evidence="3" key="1">
    <citation type="submission" date="2025-08" db="UniProtKB">
        <authorList>
            <consortium name="RefSeq"/>
        </authorList>
    </citation>
    <scope>IDENTIFICATION</scope>
    <source>
        <tissue evidence="3">Kidney</tissue>
    </source>
</reference>
<protein>
    <submittedName>
        <fullName evidence="3">SH3 and multiple ankyrin repeat domains protein 3-like</fullName>
    </submittedName>
</protein>
<dbReference type="PANTHER" id="PTHR24135">
    <property type="entry name" value="SH3 AND MULTIPLE ANKYRIN REPEAT DOMAINS PROTEIN"/>
    <property type="match status" value="1"/>
</dbReference>
<dbReference type="AlphaFoldDB" id="A0A6P6C3I1"/>
<dbReference type="InterPro" id="IPR051569">
    <property type="entry name" value="SHANK"/>
</dbReference>
<evidence type="ECO:0000313" key="2">
    <source>
        <dbReference type="Proteomes" id="UP000515202"/>
    </source>
</evidence>
<dbReference type="SMART" id="SM00248">
    <property type="entry name" value="ANK"/>
    <property type="match status" value="3"/>
</dbReference>
<name>A0A6P6C3I1_PTEVA</name>
<dbReference type="InterPro" id="IPR002110">
    <property type="entry name" value="Ankyrin_rpt"/>
</dbReference>
<keyword evidence="1" id="KW-0040">ANK repeat</keyword>
<dbReference type="GO" id="GO:0043197">
    <property type="term" value="C:dendritic spine"/>
    <property type="evidence" value="ECO:0007669"/>
    <property type="project" value="TreeGrafter"/>
</dbReference>
<dbReference type="GeneID" id="111733979"/>
<dbReference type="RefSeq" id="XP_023381894.1">
    <property type="nucleotide sequence ID" value="XM_023526126.1"/>
</dbReference>
<evidence type="ECO:0000256" key="1">
    <source>
        <dbReference type="PROSITE-ProRule" id="PRU00023"/>
    </source>
</evidence>
<dbReference type="OrthoDB" id="445896at2759"/>
<dbReference type="GO" id="GO:0045211">
    <property type="term" value="C:postsynaptic membrane"/>
    <property type="evidence" value="ECO:0007669"/>
    <property type="project" value="TreeGrafter"/>
</dbReference>
<dbReference type="Pfam" id="PF12796">
    <property type="entry name" value="Ank_2"/>
    <property type="match status" value="1"/>
</dbReference>
<dbReference type="PROSITE" id="PS50297">
    <property type="entry name" value="ANK_REP_REGION"/>
    <property type="match status" value="1"/>
</dbReference>
<accession>A0A6P6C3I1</accession>
<gene>
    <name evidence="3" type="primary">LOC111733979</name>
</gene>
<dbReference type="GO" id="GO:0014069">
    <property type="term" value="C:postsynaptic density"/>
    <property type="evidence" value="ECO:0007669"/>
    <property type="project" value="TreeGrafter"/>
</dbReference>
<dbReference type="GO" id="GO:0035255">
    <property type="term" value="F:ionotropic glutamate receptor binding"/>
    <property type="evidence" value="ECO:0007669"/>
    <property type="project" value="TreeGrafter"/>
</dbReference>
<dbReference type="Proteomes" id="UP000515202">
    <property type="component" value="Unplaced"/>
</dbReference>
<dbReference type="SUPFAM" id="SSF48403">
    <property type="entry name" value="Ankyrin repeat"/>
    <property type="match status" value="1"/>
</dbReference>
<dbReference type="Gene3D" id="1.25.40.20">
    <property type="entry name" value="Ankyrin repeat-containing domain"/>
    <property type="match status" value="1"/>
</dbReference>
<dbReference type="InterPro" id="IPR036770">
    <property type="entry name" value="Ankyrin_rpt-contain_sf"/>
</dbReference>
<proteinExistence type="predicted"/>
<sequence>MAVQASVRPDQDVPGARLRVSLTFSSLQLLPGVIPDAHQDVPGARLRVSLTFSSLQPLPGVIPDAQTPLTLAAQLDDPVEVIKALRNGGAHLDFRAKDGMTALHKAVRASNQVALKTLLDLGASPDYKDSYGLTPLYHTAIVGGDPGCCELLLHEHAAVSCKDENGWHEVHQVRAATPAPAQGRAGQGRPGISWPACQDRAVYP</sequence>
<feature type="repeat" description="ANK" evidence="1">
    <location>
        <begin position="98"/>
        <end position="130"/>
    </location>
</feature>
<keyword evidence="2" id="KW-1185">Reference proteome</keyword>
<dbReference type="PANTHER" id="PTHR24135:SF17">
    <property type="entry name" value="SH3 AND MULTIPLE ANKYRIN REPEAT DOMAINS PROTEIN 2"/>
    <property type="match status" value="1"/>
</dbReference>